<reference evidence="2 3" key="1">
    <citation type="submission" date="2020-07" db="EMBL/GenBank/DDBJ databases">
        <title>Metarhizium humberi genome.</title>
        <authorList>
            <person name="Lysoe E."/>
        </authorList>
    </citation>
    <scope>NUCLEOTIDE SEQUENCE [LARGE SCALE GENOMIC DNA]</scope>
    <source>
        <strain evidence="2 3">ESALQ1638</strain>
    </source>
</reference>
<protein>
    <recommendedName>
        <fullName evidence="1">Dienelactone hydrolase domain-containing protein</fullName>
    </recommendedName>
</protein>
<feature type="domain" description="Dienelactone hydrolase" evidence="1">
    <location>
        <begin position="30"/>
        <end position="267"/>
    </location>
</feature>
<evidence type="ECO:0000313" key="2">
    <source>
        <dbReference type="EMBL" id="KAH0594093.1"/>
    </source>
</evidence>
<dbReference type="PANTHER" id="PTHR47562">
    <property type="match status" value="1"/>
</dbReference>
<dbReference type="InterPro" id="IPR002925">
    <property type="entry name" value="Dienelactn_hydro"/>
</dbReference>
<proteinExistence type="predicted"/>
<sequence>MLIEESHVDVPTSANGKDSTMRIFVFHPVIAGYPKARFPGVCLFSEIYQVTGPVARFARQIAGQGYIVAAPSSYHDFVGPEPLKYDVEDTDRGNKFKIEKASSTLESYDADSHATVDYLLSLPTCTGLIGSTGMCLGGHLAVRAALDPRINACVSYFATDIHSRTLGPYTAANSSPSAPANSNHTIDHLSRLGGEVAMIFGIKDTHVPDPGRDLIRGKLRDAGCVFSFHEFAWAQHAFIRDELSKGRYDPAVTKICFEILLELFGRVLKTDLAVVEFYVAAIAVKSSFLRPLCIPPVLAILQLLEFRQLSAWCLQLPSKFVTVERVEARKELIA</sequence>
<dbReference type="Proteomes" id="UP000764110">
    <property type="component" value="Unassembled WGS sequence"/>
</dbReference>
<dbReference type="InterPro" id="IPR029058">
    <property type="entry name" value="AB_hydrolase_fold"/>
</dbReference>
<name>A0A9P8S5C6_9HYPO</name>
<comment type="caution">
    <text evidence="2">The sequence shown here is derived from an EMBL/GenBank/DDBJ whole genome shotgun (WGS) entry which is preliminary data.</text>
</comment>
<accession>A0A9P8S5C6</accession>
<keyword evidence="3" id="KW-1185">Reference proteome</keyword>
<organism evidence="2 3">
    <name type="scientific">Metarhizium humberi</name>
    <dbReference type="NCBI Taxonomy" id="2596975"/>
    <lineage>
        <taxon>Eukaryota</taxon>
        <taxon>Fungi</taxon>
        <taxon>Dikarya</taxon>
        <taxon>Ascomycota</taxon>
        <taxon>Pezizomycotina</taxon>
        <taxon>Sordariomycetes</taxon>
        <taxon>Hypocreomycetidae</taxon>
        <taxon>Hypocreales</taxon>
        <taxon>Clavicipitaceae</taxon>
        <taxon>Metarhizium</taxon>
    </lineage>
</organism>
<dbReference type="Pfam" id="PF01738">
    <property type="entry name" value="DLH"/>
    <property type="match status" value="1"/>
</dbReference>
<dbReference type="Gene3D" id="3.40.50.1820">
    <property type="entry name" value="alpha/beta hydrolase"/>
    <property type="match status" value="1"/>
</dbReference>
<dbReference type="AlphaFoldDB" id="A0A9P8S5C6"/>
<dbReference type="EMBL" id="JACEFI010000017">
    <property type="protein sequence ID" value="KAH0594093.1"/>
    <property type="molecule type" value="Genomic_DNA"/>
</dbReference>
<dbReference type="SUPFAM" id="SSF53474">
    <property type="entry name" value="alpha/beta-Hydrolases"/>
    <property type="match status" value="1"/>
</dbReference>
<evidence type="ECO:0000259" key="1">
    <source>
        <dbReference type="Pfam" id="PF01738"/>
    </source>
</evidence>
<gene>
    <name evidence="2" type="ORF">MHUMG1_07932</name>
</gene>
<evidence type="ECO:0000313" key="3">
    <source>
        <dbReference type="Proteomes" id="UP000764110"/>
    </source>
</evidence>
<dbReference type="GO" id="GO:0016787">
    <property type="term" value="F:hydrolase activity"/>
    <property type="evidence" value="ECO:0007669"/>
    <property type="project" value="InterPro"/>
</dbReference>
<dbReference type="PANTHER" id="PTHR47562:SF2">
    <property type="entry name" value="CARBOXYMETHYLENEBUTENOLIDASE-RELATED"/>
    <property type="match status" value="1"/>
</dbReference>